<dbReference type="InterPro" id="IPR017974">
    <property type="entry name" value="Claudin_CS"/>
</dbReference>
<dbReference type="AlphaFoldDB" id="A0AA97KJ50"/>
<feature type="transmembrane region" description="Helical" evidence="8">
    <location>
        <begin position="164"/>
        <end position="185"/>
    </location>
</feature>
<feature type="transmembrane region" description="Helical" evidence="8">
    <location>
        <begin position="73"/>
        <end position="97"/>
    </location>
</feature>
<keyword evidence="6 8" id="KW-1133">Transmembrane helix</keyword>
<keyword evidence="2 8" id="KW-0796">Tight junction</keyword>
<name>A0AA97KJ50_EUBMA</name>
<accession>A0AA97KJ50</accession>
<keyword evidence="4 8" id="KW-0812">Transmembrane</keyword>
<comment type="caution">
    <text evidence="8">Lacks conserved residue(s) required for the propagation of feature annotation.</text>
</comment>
<dbReference type="InterPro" id="IPR006187">
    <property type="entry name" value="Claudin"/>
</dbReference>
<gene>
    <name evidence="11" type="primary">LOC129344530</name>
</gene>
<feature type="transmembrane region" description="Helical" evidence="8">
    <location>
        <begin position="117"/>
        <end position="144"/>
    </location>
</feature>
<evidence type="ECO:0000256" key="8">
    <source>
        <dbReference type="RuleBase" id="RU060637"/>
    </source>
</evidence>
<dbReference type="GO" id="GO:0005886">
    <property type="term" value="C:plasma membrane"/>
    <property type="evidence" value="ECO:0007669"/>
    <property type="project" value="UniProtKB-SubCell"/>
</dbReference>
<dbReference type="Gene3D" id="1.20.140.150">
    <property type="match status" value="1"/>
</dbReference>
<evidence type="ECO:0000256" key="7">
    <source>
        <dbReference type="ARBA" id="ARBA00023136"/>
    </source>
</evidence>
<keyword evidence="5 8" id="KW-0965">Cell junction</keyword>
<dbReference type="PROSITE" id="PS01346">
    <property type="entry name" value="CLAUDIN"/>
    <property type="match status" value="1"/>
</dbReference>
<evidence type="ECO:0000256" key="1">
    <source>
        <dbReference type="ARBA" id="ARBA00008295"/>
    </source>
</evidence>
<dbReference type="Proteomes" id="UP001190640">
    <property type="component" value="Chromosome 17"/>
</dbReference>
<dbReference type="GeneID" id="129344530"/>
<keyword evidence="10" id="KW-1185">Reference proteome</keyword>
<comment type="function">
    <text evidence="8">Claudins function as major constituents of the tight junction complexes that regulate the permeability of epithelia.</text>
</comment>
<evidence type="ECO:0000256" key="9">
    <source>
        <dbReference type="SAM" id="SignalP"/>
    </source>
</evidence>
<feature type="chain" id="PRO_5041744131" description="Claudin" evidence="9">
    <location>
        <begin position="17"/>
        <end position="214"/>
    </location>
</feature>
<evidence type="ECO:0000256" key="4">
    <source>
        <dbReference type="ARBA" id="ARBA00022692"/>
    </source>
</evidence>
<evidence type="ECO:0000256" key="2">
    <source>
        <dbReference type="ARBA" id="ARBA00022427"/>
    </source>
</evidence>
<keyword evidence="9" id="KW-0732">Signal</keyword>
<dbReference type="KEGG" id="emc:129344530"/>
<evidence type="ECO:0000313" key="10">
    <source>
        <dbReference type="Proteomes" id="UP001190640"/>
    </source>
</evidence>
<evidence type="ECO:0000313" key="11">
    <source>
        <dbReference type="RefSeq" id="XP_054857227.1"/>
    </source>
</evidence>
<evidence type="ECO:0000256" key="5">
    <source>
        <dbReference type="ARBA" id="ARBA00022949"/>
    </source>
</evidence>
<protein>
    <recommendedName>
        <fullName evidence="8">Claudin</fullName>
    </recommendedName>
</protein>
<dbReference type="RefSeq" id="XP_054857227.1">
    <property type="nucleotide sequence ID" value="XM_055001252.1"/>
</dbReference>
<keyword evidence="3 8" id="KW-1003">Cell membrane</keyword>
<dbReference type="PANTHER" id="PTHR12002">
    <property type="entry name" value="CLAUDIN"/>
    <property type="match status" value="1"/>
</dbReference>
<dbReference type="GO" id="GO:0005923">
    <property type="term" value="C:bicellular tight junction"/>
    <property type="evidence" value="ECO:0007669"/>
    <property type="project" value="UniProtKB-SubCell"/>
</dbReference>
<keyword evidence="7 8" id="KW-0472">Membrane</keyword>
<evidence type="ECO:0000256" key="3">
    <source>
        <dbReference type="ARBA" id="ARBA00022475"/>
    </source>
</evidence>
<organism evidence="10 11">
    <name type="scientific">Eublepharis macularius</name>
    <name type="common">Leopard gecko</name>
    <name type="synonym">Cyrtodactylus macularius</name>
    <dbReference type="NCBI Taxonomy" id="481883"/>
    <lineage>
        <taxon>Eukaryota</taxon>
        <taxon>Metazoa</taxon>
        <taxon>Chordata</taxon>
        <taxon>Craniata</taxon>
        <taxon>Vertebrata</taxon>
        <taxon>Euteleostomi</taxon>
        <taxon>Lepidosauria</taxon>
        <taxon>Squamata</taxon>
        <taxon>Bifurcata</taxon>
        <taxon>Gekkota</taxon>
        <taxon>Eublepharidae</taxon>
        <taxon>Eublepharinae</taxon>
        <taxon>Eublepharis</taxon>
    </lineage>
</organism>
<comment type="subcellular location">
    <subcellularLocation>
        <location evidence="8">Cell junction</location>
        <location evidence="8">Tight junction</location>
    </subcellularLocation>
    <subcellularLocation>
        <location evidence="8">Cell membrane</location>
        <topology evidence="8">Multi-pass membrane protein</topology>
    </subcellularLocation>
</comment>
<reference evidence="11" key="1">
    <citation type="submission" date="2025-08" db="UniProtKB">
        <authorList>
            <consortium name="RefSeq"/>
        </authorList>
    </citation>
    <scope>IDENTIFICATION</scope>
    <source>
        <tissue evidence="11">Blood</tissue>
    </source>
</reference>
<feature type="signal peptide" evidence="9">
    <location>
        <begin position="1"/>
        <end position="16"/>
    </location>
</feature>
<dbReference type="GO" id="GO:0005198">
    <property type="term" value="F:structural molecule activity"/>
    <property type="evidence" value="ECO:0007669"/>
    <property type="project" value="InterPro"/>
</dbReference>
<sequence length="214" mass="23150">MGSAASLVSIFSGALSFVCTIGSLWTDCWQVNSKGSVVLSMRCRGLWGECVWDKFVKIWTCDVFSSYLNPHPAAIILTRACLITSAVAGIGAFLCLLSGCRYFSCCQGPTIAKHRCLCLSVGFYLFAGLMTCVGVIRYCVYVFSQHQYEVSLSIPGFPSFEYGYSLWMAVASNLAAITAAFAAYYEVQLIKTPGSTNPVKEHAGSGIGTVHTYV</sequence>
<proteinExistence type="inferred from homology"/>
<comment type="similarity">
    <text evidence="1 8">Belongs to the claudin family.</text>
</comment>
<evidence type="ECO:0000256" key="6">
    <source>
        <dbReference type="ARBA" id="ARBA00022989"/>
    </source>
</evidence>